<dbReference type="Proteomes" id="UP000095342">
    <property type="component" value="Chromosome"/>
</dbReference>
<dbReference type="SUPFAM" id="SSF53649">
    <property type="entry name" value="Alkaline phosphatase-like"/>
    <property type="match status" value="1"/>
</dbReference>
<dbReference type="InterPro" id="IPR017850">
    <property type="entry name" value="Alkaline_phosphatase_core_sf"/>
</dbReference>
<dbReference type="FunFam" id="3.40.1450.10:FF:000002">
    <property type="entry name" value="2,3-bisphosphoglycerate-independent phosphoglycerate mutase"/>
    <property type="match status" value="1"/>
</dbReference>
<protein>
    <recommendedName>
        <fullName evidence="9 10">2,3-bisphosphoglycerate-independent phosphoglycerate mutase</fullName>
        <shortName evidence="9">BPG-independent PGAM</shortName>
        <shortName evidence="9">Phosphoglyceromutase</shortName>
        <shortName evidence="9">iPGM</shortName>
        <ecNumber evidence="9 10">5.4.2.12</ecNumber>
    </recommendedName>
</protein>
<organism evidence="16 17">
    <name type="scientific">Acidihalobacter aeolianus</name>
    <dbReference type="NCBI Taxonomy" id="2792603"/>
    <lineage>
        <taxon>Bacteria</taxon>
        <taxon>Pseudomonadati</taxon>
        <taxon>Pseudomonadota</taxon>
        <taxon>Gammaproteobacteria</taxon>
        <taxon>Chromatiales</taxon>
        <taxon>Ectothiorhodospiraceae</taxon>
        <taxon>Acidihalobacter</taxon>
    </lineage>
</organism>
<dbReference type="PANTHER" id="PTHR31637:SF0">
    <property type="entry name" value="2,3-BISPHOSPHOGLYCERATE-INDEPENDENT PHOSPHOGLYCERATE MUTASE"/>
    <property type="match status" value="1"/>
</dbReference>
<feature type="binding site" evidence="9 12">
    <location>
        <position position="189"/>
    </location>
    <ligand>
        <name>substrate</name>
    </ligand>
</feature>
<dbReference type="InterPro" id="IPR006124">
    <property type="entry name" value="Metalloenzyme"/>
</dbReference>
<dbReference type="PANTHER" id="PTHR31637">
    <property type="entry name" value="2,3-BISPHOSPHOGLYCERATE-INDEPENDENT PHOSPHOGLYCERATE MUTASE"/>
    <property type="match status" value="1"/>
</dbReference>
<feature type="binding site" evidence="9 13">
    <location>
        <position position="442"/>
    </location>
    <ligand>
        <name>Mn(2+)</name>
        <dbReference type="ChEBI" id="CHEBI:29035"/>
        <label>2</label>
    </ligand>
</feature>
<sequence length="516" mass="55370">MTQTHKVPRRRALLIILDGFGLNPSKENNAVCEASTPRLDAYFSHHPHSALEASGRAVGLPDGQMGNSEVGHITLGSGMIVRQDLVRIDDAIADGQFRANPVLVQAVKAAGAASRPLHLLGLVSDGGVHSHLRHLDALIDLCAEHGVTPVVHMIADGRDTAPKSSLGFLPALERKLAATGGRIATVTGRYYAMDRDHRWDRTELAWRALVHAEGVACEDAQGGIEAAHADGQTDEFIKPRIVAGGEPIRGGDQVVFFNFRNDRPRQLAAALGLDEFDGFARGDYRPVTVTCLTEYDPRYGMPVAFTPERPTTCLAKVLSEGGYRQFHCAETEKYAHVTFFFNGGGETPFPGEDRVVVPSPKVATYDLQPEMSAAAVADEVVKALESSQYDFIVVNFANGDMVGHTAVREAVIRAVETLDREVGRVLDAAVEQGYSVLLTADHGNCDEMVDPVTGEPHTQHTTYPVPLLLIDEGAWRLATGGGLSGIAPTLLQLMGLEQPAEMTGHSLLLEGGAASA</sequence>
<dbReference type="UniPathway" id="UPA00109">
    <property type="reaction ID" value="UER00186"/>
</dbReference>
<dbReference type="InterPro" id="IPR005995">
    <property type="entry name" value="Pgm_bpd_ind"/>
</dbReference>
<reference evidence="16 17" key="1">
    <citation type="submission" date="2016-09" db="EMBL/GenBank/DDBJ databases">
        <title>Acidihalobacter prosperus V6 (DSM14174).</title>
        <authorList>
            <person name="Khaleque H.N."/>
            <person name="Ramsay J.P."/>
            <person name="Murphy R.J.T."/>
            <person name="Kaksonen A.H."/>
            <person name="Boxall N.J."/>
            <person name="Watkin E.L.J."/>
        </authorList>
    </citation>
    <scope>NUCLEOTIDE SEQUENCE [LARGE SCALE GENOMIC DNA]</scope>
    <source>
        <strain evidence="16 17">V6</strain>
    </source>
</reference>
<feature type="binding site" evidence="9 12">
    <location>
        <position position="129"/>
    </location>
    <ligand>
        <name>substrate</name>
    </ligand>
</feature>
<feature type="binding site" evidence="9 12">
    <location>
        <position position="195"/>
    </location>
    <ligand>
        <name>substrate</name>
    </ligand>
</feature>
<feature type="domain" description="Metalloenzyme" evidence="14">
    <location>
        <begin position="11"/>
        <end position="497"/>
    </location>
</feature>
<evidence type="ECO:0000259" key="15">
    <source>
        <dbReference type="Pfam" id="PF06415"/>
    </source>
</evidence>
<comment type="cofactor">
    <cofactor evidence="9">
        <name>Mn(2+)</name>
        <dbReference type="ChEBI" id="CHEBI:29035"/>
    </cofactor>
    <text evidence="9">Binds 2 manganese ions per subunit.</text>
</comment>
<evidence type="ECO:0000256" key="5">
    <source>
        <dbReference type="ARBA" id="ARBA00022723"/>
    </source>
</evidence>
<keyword evidence="7 9" id="KW-0464">Manganese</keyword>
<dbReference type="EC" id="5.4.2.12" evidence="9 10"/>
<dbReference type="RefSeq" id="WP_070073703.1">
    <property type="nucleotide sequence ID" value="NZ_CP017448.1"/>
</dbReference>
<comment type="subunit">
    <text evidence="9">Monomer.</text>
</comment>
<feature type="domain" description="BPG-independent PGAM N-terminal" evidence="15">
    <location>
        <begin position="88"/>
        <end position="296"/>
    </location>
</feature>
<dbReference type="Pfam" id="PF01676">
    <property type="entry name" value="Metalloenzyme"/>
    <property type="match status" value="1"/>
</dbReference>
<dbReference type="GO" id="GO:0004619">
    <property type="term" value="F:phosphoglycerate mutase activity"/>
    <property type="evidence" value="ECO:0007669"/>
    <property type="project" value="UniProtKB-UniRule"/>
</dbReference>
<evidence type="ECO:0000256" key="1">
    <source>
        <dbReference type="ARBA" id="ARBA00000370"/>
    </source>
</evidence>
<feature type="binding site" evidence="9 13">
    <location>
        <position position="400"/>
    </location>
    <ligand>
        <name>Mn(2+)</name>
        <dbReference type="ChEBI" id="CHEBI:29035"/>
        <label>1</label>
    </ligand>
</feature>
<accession>A0A1D8KB28</accession>
<evidence type="ECO:0000256" key="12">
    <source>
        <dbReference type="PIRSR" id="PIRSR001492-2"/>
    </source>
</evidence>
<evidence type="ECO:0000256" key="6">
    <source>
        <dbReference type="ARBA" id="ARBA00023152"/>
    </source>
</evidence>
<dbReference type="HAMAP" id="MF_01038">
    <property type="entry name" value="GpmI"/>
    <property type="match status" value="1"/>
</dbReference>
<dbReference type="PIRSF" id="PIRSF001492">
    <property type="entry name" value="IPGAM"/>
    <property type="match status" value="1"/>
</dbReference>
<name>A0A1D8KB28_9GAMM</name>
<dbReference type="AlphaFoldDB" id="A0A1D8KB28"/>
<evidence type="ECO:0000313" key="16">
    <source>
        <dbReference type="EMBL" id="AOV18173.1"/>
    </source>
</evidence>
<dbReference type="InterPro" id="IPR011258">
    <property type="entry name" value="BPG-indep_PGM_N"/>
</dbReference>
<keyword evidence="5 9" id="KW-0479">Metal-binding</keyword>
<dbReference type="GO" id="GO:0006096">
    <property type="term" value="P:glycolytic process"/>
    <property type="evidence" value="ECO:0007669"/>
    <property type="project" value="UniProtKB-UniRule"/>
</dbReference>
<feature type="binding site" evidence="9 13">
    <location>
        <position position="18"/>
    </location>
    <ligand>
        <name>Mn(2+)</name>
        <dbReference type="ChEBI" id="CHEBI:29035"/>
        <label>2</label>
    </ligand>
</feature>
<dbReference type="EMBL" id="CP017448">
    <property type="protein sequence ID" value="AOV18173.1"/>
    <property type="molecule type" value="Genomic_DNA"/>
</dbReference>
<feature type="binding site" evidence="9 13">
    <location>
        <position position="404"/>
    </location>
    <ligand>
        <name>Mn(2+)</name>
        <dbReference type="ChEBI" id="CHEBI:29035"/>
        <label>1</label>
    </ligand>
</feature>
<feature type="binding site" evidence="9 12">
    <location>
        <position position="333"/>
    </location>
    <ligand>
        <name>substrate</name>
    </ligand>
</feature>
<feature type="binding site" evidence="9 12">
    <location>
        <begin position="260"/>
        <end position="263"/>
    </location>
    <ligand>
        <name>substrate</name>
    </ligand>
</feature>
<evidence type="ECO:0000313" key="17">
    <source>
        <dbReference type="Proteomes" id="UP000095342"/>
    </source>
</evidence>
<evidence type="ECO:0000256" key="7">
    <source>
        <dbReference type="ARBA" id="ARBA00023211"/>
    </source>
</evidence>
<evidence type="ECO:0000256" key="11">
    <source>
        <dbReference type="PIRSR" id="PIRSR001492-1"/>
    </source>
</evidence>
<dbReference type="SUPFAM" id="SSF64158">
    <property type="entry name" value="2,3-Bisphosphoglycerate-independent phosphoglycerate mutase, substrate-binding domain"/>
    <property type="match status" value="1"/>
</dbReference>
<evidence type="ECO:0000256" key="8">
    <source>
        <dbReference type="ARBA" id="ARBA00023235"/>
    </source>
</evidence>
<proteinExistence type="inferred from homology"/>
<evidence type="ECO:0000256" key="4">
    <source>
        <dbReference type="ARBA" id="ARBA00008819"/>
    </source>
</evidence>
<keyword evidence="17" id="KW-1185">Reference proteome</keyword>
<evidence type="ECO:0000256" key="9">
    <source>
        <dbReference type="HAMAP-Rule" id="MF_01038"/>
    </source>
</evidence>
<feature type="binding site" evidence="9 13">
    <location>
        <position position="441"/>
    </location>
    <ligand>
        <name>Mn(2+)</name>
        <dbReference type="ChEBI" id="CHEBI:29035"/>
        <label>2</label>
    </ligand>
</feature>
<dbReference type="GO" id="GO:0030145">
    <property type="term" value="F:manganese ion binding"/>
    <property type="evidence" value="ECO:0007669"/>
    <property type="project" value="UniProtKB-UniRule"/>
</dbReference>
<dbReference type="Gene3D" id="3.40.1450.10">
    <property type="entry name" value="BPG-independent phosphoglycerate mutase, domain B"/>
    <property type="match status" value="1"/>
</dbReference>
<dbReference type="Pfam" id="PF06415">
    <property type="entry name" value="iPGM_N"/>
    <property type="match status" value="1"/>
</dbReference>
<gene>
    <name evidence="9" type="primary">gpmI</name>
    <name evidence="16" type="ORF">BJI67_14885</name>
</gene>
<dbReference type="Gene3D" id="3.40.720.10">
    <property type="entry name" value="Alkaline Phosphatase, subunit A"/>
    <property type="match status" value="1"/>
</dbReference>
<comment type="function">
    <text evidence="2 9">Catalyzes the interconversion of 2-phosphoglycerate and 3-phosphoglycerate.</text>
</comment>
<feature type="active site" description="Phosphoserine intermediate" evidence="9 11">
    <location>
        <position position="68"/>
    </location>
</feature>
<evidence type="ECO:0000256" key="3">
    <source>
        <dbReference type="ARBA" id="ARBA00004798"/>
    </source>
</evidence>
<dbReference type="CDD" id="cd16010">
    <property type="entry name" value="iPGM"/>
    <property type="match status" value="1"/>
</dbReference>
<feature type="binding site" evidence="9 13">
    <location>
        <position position="460"/>
    </location>
    <ligand>
        <name>Mn(2+)</name>
        <dbReference type="ChEBI" id="CHEBI:29035"/>
        <label>1</label>
    </ligand>
</feature>
<dbReference type="KEGG" id="aaeo:BJI67_14885"/>
<feature type="binding site" evidence="9 13">
    <location>
        <position position="68"/>
    </location>
    <ligand>
        <name>Mn(2+)</name>
        <dbReference type="ChEBI" id="CHEBI:29035"/>
        <label>2</label>
    </ligand>
</feature>
<comment type="similarity">
    <text evidence="4 9">Belongs to the BPG-independent phosphoglycerate mutase family.</text>
</comment>
<dbReference type="GO" id="GO:0005737">
    <property type="term" value="C:cytoplasm"/>
    <property type="evidence" value="ECO:0007669"/>
    <property type="project" value="InterPro"/>
</dbReference>
<keyword evidence="6 9" id="KW-0324">Glycolysis</keyword>
<comment type="pathway">
    <text evidence="3 9">Carbohydrate degradation; glycolysis; pyruvate from D-glyceraldehyde 3-phosphate: step 3/5.</text>
</comment>
<dbReference type="GO" id="GO:0006007">
    <property type="term" value="P:glucose catabolic process"/>
    <property type="evidence" value="ECO:0007669"/>
    <property type="project" value="InterPro"/>
</dbReference>
<evidence type="ECO:0000259" key="14">
    <source>
        <dbReference type="Pfam" id="PF01676"/>
    </source>
</evidence>
<evidence type="ECO:0000256" key="13">
    <source>
        <dbReference type="PIRSR" id="PIRSR001492-3"/>
    </source>
</evidence>
<keyword evidence="8 9" id="KW-0413">Isomerase</keyword>
<dbReference type="NCBIfam" id="TIGR01307">
    <property type="entry name" value="pgm_bpd_ind"/>
    <property type="match status" value="1"/>
</dbReference>
<evidence type="ECO:0000256" key="10">
    <source>
        <dbReference type="NCBIfam" id="TIGR01307"/>
    </source>
</evidence>
<comment type="catalytic activity">
    <reaction evidence="1 9">
        <text>(2R)-2-phosphoglycerate = (2R)-3-phosphoglycerate</text>
        <dbReference type="Rhea" id="RHEA:15901"/>
        <dbReference type="ChEBI" id="CHEBI:58272"/>
        <dbReference type="ChEBI" id="CHEBI:58289"/>
        <dbReference type="EC" id="5.4.2.12"/>
    </reaction>
</comment>
<dbReference type="InterPro" id="IPR036646">
    <property type="entry name" value="PGAM_B_sf"/>
</dbReference>
<feature type="binding site" evidence="9 12">
    <location>
        <begin position="158"/>
        <end position="159"/>
    </location>
    <ligand>
        <name>substrate</name>
    </ligand>
</feature>
<evidence type="ECO:0000256" key="2">
    <source>
        <dbReference type="ARBA" id="ARBA00002315"/>
    </source>
</evidence>